<keyword evidence="2" id="KW-0479">Metal-binding</keyword>
<dbReference type="PANTHER" id="PTHR48105">
    <property type="entry name" value="THIOREDOXIN REDUCTASE 1-RELATED-RELATED"/>
    <property type="match status" value="1"/>
</dbReference>
<feature type="domain" description="4Fe-4S ferredoxin-type" evidence="8">
    <location>
        <begin position="368"/>
        <end position="397"/>
    </location>
</feature>
<keyword evidence="3" id="KW-0560">Oxidoreductase</keyword>
<keyword evidence="1" id="KW-0285">Flavoprotein</keyword>
<dbReference type="InterPro" id="IPR023753">
    <property type="entry name" value="FAD/NAD-binding_dom"/>
</dbReference>
<dbReference type="Pfam" id="PF12838">
    <property type="entry name" value="Fer4_7"/>
    <property type="match status" value="1"/>
</dbReference>
<dbReference type="SUPFAM" id="SSF54862">
    <property type="entry name" value="4Fe-4S ferredoxins"/>
    <property type="match status" value="1"/>
</dbReference>
<dbReference type="InterPro" id="IPR036280">
    <property type="entry name" value="Multihaem_cyt_sf"/>
</dbReference>
<organism evidence="9 10">
    <name type="scientific">Polyangium fumosum</name>
    <dbReference type="NCBI Taxonomy" id="889272"/>
    <lineage>
        <taxon>Bacteria</taxon>
        <taxon>Pseudomonadati</taxon>
        <taxon>Myxococcota</taxon>
        <taxon>Polyangia</taxon>
        <taxon>Polyangiales</taxon>
        <taxon>Polyangiaceae</taxon>
        <taxon>Polyangium</taxon>
    </lineage>
</organism>
<dbReference type="Pfam" id="PF07992">
    <property type="entry name" value="Pyr_redox_2"/>
    <property type="match status" value="1"/>
</dbReference>
<dbReference type="Proteomes" id="UP000309215">
    <property type="component" value="Unassembled WGS sequence"/>
</dbReference>
<evidence type="ECO:0000313" key="10">
    <source>
        <dbReference type="Proteomes" id="UP000309215"/>
    </source>
</evidence>
<dbReference type="InterPro" id="IPR036188">
    <property type="entry name" value="FAD/NAD-bd_sf"/>
</dbReference>
<dbReference type="PRINTS" id="PR00368">
    <property type="entry name" value="FADPNR"/>
</dbReference>
<evidence type="ECO:0000259" key="8">
    <source>
        <dbReference type="PROSITE" id="PS51379"/>
    </source>
</evidence>
<keyword evidence="7" id="KW-0472">Membrane</keyword>
<feature type="compositionally biased region" description="Pro residues" evidence="6">
    <location>
        <begin position="263"/>
        <end position="272"/>
    </location>
</feature>
<evidence type="ECO:0000313" key="9">
    <source>
        <dbReference type="EMBL" id="TKD00694.1"/>
    </source>
</evidence>
<dbReference type="CDD" id="cd08168">
    <property type="entry name" value="Cytochrom_C3"/>
    <property type="match status" value="1"/>
</dbReference>
<evidence type="ECO:0000256" key="6">
    <source>
        <dbReference type="SAM" id="MobiDB-lite"/>
    </source>
</evidence>
<dbReference type="PROSITE" id="PS00198">
    <property type="entry name" value="4FE4S_FER_1"/>
    <property type="match status" value="1"/>
</dbReference>
<dbReference type="Gene3D" id="3.30.70.20">
    <property type="match status" value="1"/>
</dbReference>
<dbReference type="InterPro" id="IPR050097">
    <property type="entry name" value="Ferredoxin-NADP_redctase_2"/>
</dbReference>
<evidence type="ECO:0000256" key="4">
    <source>
        <dbReference type="ARBA" id="ARBA00023004"/>
    </source>
</evidence>
<keyword evidence="4" id="KW-0408">Iron</keyword>
<dbReference type="InterPro" id="IPR017900">
    <property type="entry name" value="4Fe4S_Fe_S_CS"/>
</dbReference>
<feature type="compositionally biased region" description="Basic and acidic residues" evidence="6">
    <location>
        <begin position="29"/>
        <end position="53"/>
    </location>
</feature>
<feature type="transmembrane region" description="Helical" evidence="7">
    <location>
        <begin position="58"/>
        <end position="79"/>
    </location>
</feature>
<keyword evidence="7" id="KW-0812">Transmembrane</keyword>
<dbReference type="Gene3D" id="3.50.50.60">
    <property type="entry name" value="FAD/NAD(P)-binding domain"/>
    <property type="match status" value="2"/>
</dbReference>
<dbReference type="SUPFAM" id="SSF51905">
    <property type="entry name" value="FAD/NAD(P)-binding domain"/>
    <property type="match status" value="2"/>
</dbReference>
<keyword evidence="7" id="KW-1133">Transmembrane helix</keyword>
<feature type="region of interest" description="Disordered" evidence="6">
    <location>
        <begin position="258"/>
        <end position="285"/>
    </location>
</feature>
<gene>
    <name evidence="9" type="ORF">E8A74_33875</name>
</gene>
<evidence type="ECO:0000256" key="5">
    <source>
        <dbReference type="ARBA" id="ARBA00023014"/>
    </source>
</evidence>
<dbReference type="Gene3D" id="3.90.10.10">
    <property type="entry name" value="Cytochrome C3"/>
    <property type="match status" value="1"/>
</dbReference>
<proteinExistence type="predicted"/>
<protein>
    <submittedName>
        <fullName evidence="9">FAD-binding protein</fullName>
    </submittedName>
</protein>
<feature type="domain" description="4Fe-4S ferredoxin-type" evidence="8">
    <location>
        <begin position="398"/>
        <end position="427"/>
    </location>
</feature>
<dbReference type="AlphaFoldDB" id="A0A4U1J193"/>
<dbReference type="InterPro" id="IPR017896">
    <property type="entry name" value="4Fe4S_Fe-S-bd"/>
</dbReference>
<keyword evidence="10" id="KW-1185">Reference proteome</keyword>
<name>A0A4U1J193_9BACT</name>
<feature type="compositionally biased region" description="Basic and acidic residues" evidence="6">
    <location>
        <begin position="1"/>
        <end position="11"/>
    </location>
</feature>
<dbReference type="GO" id="GO:0046872">
    <property type="term" value="F:metal ion binding"/>
    <property type="evidence" value="ECO:0007669"/>
    <property type="project" value="UniProtKB-KW"/>
</dbReference>
<feature type="region of interest" description="Disordered" evidence="6">
    <location>
        <begin position="1"/>
        <end position="53"/>
    </location>
</feature>
<sequence>MAERDRRDEPSAGKPPAALPTLYASPLGDARDRAAVPRELARGRAAKRAEKTSDVTRFRGVLTATVVAAAAAGLSAFLVPPPGGHASPGPLSRPHARAESVTCASCHGTAAAEKRPNEACATCHGAHAPRRRPHERLFKSGAMRCSTCHPIHQADQGVAFVPGEPPIRFAPGVERVLDDAPPAHIQATVPIVTAASCKGCHDPRSPRDPISRCFAPGTEKLGPDKPSLCFDEHFYGGGLRSDRDAVLPLYGGGLRSDRDAVLPLPPTPPAPPARAGGGPRSGGVCAAQHGEDRHVAWDAARDVALAVPKLDRPATSALAWLWLGTGTLAFALTLGLVRGSGALRARRRKAQDKPQAAEALLKPQTRVRLPQIDTQTCLGCYACVDACPYDVLEVQKYVAVVVRPEACCGLTLCEQRCPNGSLRITDGDTIGDRPRIDDALQSLDTPGLFLAGDVTGLPLIKNAILHGAHAVEKIAAGLAAEGAWTGGGERPKDLVIVGAGPAGISAALRAKELGLSFEVIEQGSVAQSIRSFPRGKLVFDQPLDLPLTGKLWLKESTKEELLSHWMRIIRKEDLPIRQDTRMTAVSREADGKLFRVSTESTLGGSAPRAELPPQTPREGGPPRDILARRVLLAIGQRGTPRRLPIELSPEVEARVFYHLADARSFEGKRILVVGLGDVAMEIAVALARQPGTTVTVLHRGPTFTRGKSRNIDEVKRMHAAGRLSLRFETEIAALDPDAATLRARGKDDERVPYDAVFVLIGSIPPWDTLKACGVRVAAEAHLGPDRSPSIFVQGPTAAP</sequence>
<evidence type="ECO:0000256" key="7">
    <source>
        <dbReference type="SAM" id="Phobius"/>
    </source>
</evidence>
<dbReference type="PROSITE" id="PS51379">
    <property type="entry name" value="4FE4S_FER_2"/>
    <property type="match status" value="2"/>
</dbReference>
<comment type="caution">
    <text evidence="9">The sequence shown here is derived from an EMBL/GenBank/DDBJ whole genome shotgun (WGS) entry which is preliminary data.</text>
</comment>
<dbReference type="OrthoDB" id="9778740at2"/>
<evidence type="ECO:0000256" key="2">
    <source>
        <dbReference type="ARBA" id="ARBA00022723"/>
    </source>
</evidence>
<dbReference type="PRINTS" id="PR00411">
    <property type="entry name" value="PNDRDTASEI"/>
</dbReference>
<evidence type="ECO:0000256" key="1">
    <source>
        <dbReference type="ARBA" id="ARBA00022630"/>
    </source>
</evidence>
<dbReference type="RefSeq" id="WP_136933247.1">
    <property type="nucleotide sequence ID" value="NZ_SSMQ01000045.1"/>
</dbReference>
<reference evidence="9 10" key="1">
    <citation type="submission" date="2019-04" db="EMBL/GenBank/DDBJ databases">
        <authorList>
            <person name="Li Y."/>
            <person name="Wang J."/>
        </authorList>
    </citation>
    <scope>NUCLEOTIDE SEQUENCE [LARGE SCALE GENOMIC DNA]</scope>
    <source>
        <strain evidence="9 10">DSM 14668</strain>
    </source>
</reference>
<evidence type="ECO:0000256" key="3">
    <source>
        <dbReference type="ARBA" id="ARBA00023002"/>
    </source>
</evidence>
<dbReference type="SUPFAM" id="SSF48695">
    <property type="entry name" value="Multiheme cytochromes"/>
    <property type="match status" value="1"/>
</dbReference>
<dbReference type="EMBL" id="SSMQ01000045">
    <property type="protein sequence ID" value="TKD00694.1"/>
    <property type="molecule type" value="Genomic_DNA"/>
</dbReference>
<accession>A0A4U1J193</accession>
<keyword evidence="5" id="KW-0411">Iron-sulfur</keyword>
<dbReference type="GO" id="GO:0051536">
    <property type="term" value="F:iron-sulfur cluster binding"/>
    <property type="evidence" value="ECO:0007669"/>
    <property type="project" value="UniProtKB-KW"/>
</dbReference>
<dbReference type="GO" id="GO:0016491">
    <property type="term" value="F:oxidoreductase activity"/>
    <property type="evidence" value="ECO:0007669"/>
    <property type="project" value="UniProtKB-KW"/>
</dbReference>
<feature type="region of interest" description="Disordered" evidence="6">
    <location>
        <begin position="597"/>
        <end position="622"/>
    </location>
</feature>